<keyword evidence="3" id="KW-1185">Reference proteome</keyword>
<feature type="region of interest" description="Disordered" evidence="1">
    <location>
        <begin position="216"/>
        <end position="267"/>
    </location>
</feature>
<evidence type="ECO:0000313" key="2">
    <source>
        <dbReference type="EMBL" id="EMD36201.1"/>
    </source>
</evidence>
<dbReference type="Proteomes" id="UP000016930">
    <property type="component" value="Unassembled WGS sequence"/>
</dbReference>
<evidence type="ECO:0000256" key="1">
    <source>
        <dbReference type="SAM" id="MobiDB-lite"/>
    </source>
</evidence>
<dbReference type="HOGENOM" id="CLU_1042070_0_0_1"/>
<dbReference type="AlphaFoldDB" id="M2RBM7"/>
<protein>
    <submittedName>
        <fullName evidence="2">Uncharacterized protein</fullName>
    </submittedName>
</protein>
<name>M2RBM7_CERS8</name>
<gene>
    <name evidence="2" type="ORF">CERSUDRAFT_74234</name>
</gene>
<dbReference type="OrthoDB" id="3235325at2759"/>
<dbReference type="EMBL" id="KB445798">
    <property type="protein sequence ID" value="EMD36201.1"/>
    <property type="molecule type" value="Genomic_DNA"/>
</dbReference>
<sequence>MDSKILHVAMGKMLMRAQNNTYMALSVHLNTTEINCATLERERDTYRCSYEKLLETLKSSNDGPWESQKYWHVRSWQQRDKFEEVLLDVTESRQRGKSCAAQNINVAMRYVESAEARSIWSEWKHDGKLELKWSRVTPKDVAYYRMSMESTFPELKLCSHHWEVDKIGKQVYPNFIIKDANNEVEKCKGRQAKSGSGNGDRDADVENAAIRTTRVAFEKCHGTDEDSTAPSKKQRTDAQPDNEEICHQGDSRWNNAGEPMLGRMSVR</sequence>
<reference evidence="2 3" key="1">
    <citation type="journal article" date="2012" name="Proc. Natl. Acad. Sci. U.S.A.">
        <title>Comparative genomics of Ceriporiopsis subvermispora and Phanerochaete chrysosporium provide insight into selective ligninolysis.</title>
        <authorList>
            <person name="Fernandez-Fueyo E."/>
            <person name="Ruiz-Duenas F.J."/>
            <person name="Ferreira P."/>
            <person name="Floudas D."/>
            <person name="Hibbett D.S."/>
            <person name="Canessa P."/>
            <person name="Larrondo L.F."/>
            <person name="James T.Y."/>
            <person name="Seelenfreund D."/>
            <person name="Lobos S."/>
            <person name="Polanco R."/>
            <person name="Tello M."/>
            <person name="Honda Y."/>
            <person name="Watanabe T."/>
            <person name="Watanabe T."/>
            <person name="Ryu J.S."/>
            <person name="Kubicek C.P."/>
            <person name="Schmoll M."/>
            <person name="Gaskell J."/>
            <person name="Hammel K.E."/>
            <person name="St John F.J."/>
            <person name="Vanden Wymelenberg A."/>
            <person name="Sabat G."/>
            <person name="Splinter BonDurant S."/>
            <person name="Syed K."/>
            <person name="Yadav J.S."/>
            <person name="Doddapaneni H."/>
            <person name="Subramanian V."/>
            <person name="Lavin J.L."/>
            <person name="Oguiza J.A."/>
            <person name="Perez G."/>
            <person name="Pisabarro A.G."/>
            <person name="Ramirez L."/>
            <person name="Santoyo F."/>
            <person name="Master E."/>
            <person name="Coutinho P.M."/>
            <person name="Henrissat B."/>
            <person name="Lombard V."/>
            <person name="Magnuson J.K."/>
            <person name="Kuees U."/>
            <person name="Hori C."/>
            <person name="Igarashi K."/>
            <person name="Samejima M."/>
            <person name="Held B.W."/>
            <person name="Barry K.W."/>
            <person name="LaButti K.M."/>
            <person name="Lapidus A."/>
            <person name="Lindquist E.A."/>
            <person name="Lucas S.M."/>
            <person name="Riley R."/>
            <person name="Salamov A.A."/>
            <person name="Hoffmeister D."/>
            <person name="Schwenk D."/>
            <person name="Hadar Y."/>
            <person name="Yarden O."/>
            <person name="de Vries R.P."/>
            <person name="Wiebenga A."/>
            <person name="Stenlid J."/>
            <person name="Eastwood D."/>
            <person name="Grigoriev I.V."/>
            <person name="Berka R.M."/>
            <person name="Blanchette R.A."/>
            <person name="Kersten P."/>
            <person name="Martinez A.T."/>
            <person name="Vicuna R."/>
            <person name="Cullen D."/>
        </authorList>
    </citation>
    <scope>NUCLEOTIDE SEQUENCE [LARGE SCALE GENOMIC DNA]</scope>
    <source>
        <strain evidence="2 3">B</strain>
    </source>
</reference>
<feature type="compositionally biased region" description="Basic and acidic residues" evidence="1">
    <location>
        <begin position="234"/>
        <end position="250"/>
    </location>
</feature>
<accession>M2RBM7</accession>
<organism evidence="2 3">
    <name type="scientific">Ceriporiopsis subvermispora (strain B)</name>
    <name type="common">White-rot fungus</name>
    <name type="synonym">Gelatoporia subvermispora</name>
    <dbReference type="NCBI Taxonomy" id="914234"/>
    <lineage>
        <taxon>Eukaryota</taxon>
        <taxon>Fungi</taxon>
        <taxon>Dikarya</taxon>
        <taxon>Basidiomycota</taxon>
        <taxon>Agaricomycotina</taxon>
        <taxon>Agaricomycetes</taxon>
        <taxon>Polyporales</taxon>
        <taxon>Gelatoporiaceae</taxon>
        <taxon>Gelatoporia</taxon>
    </lineage>
</organism>
<evidence type="ECO:0000313" key="3">
    <source>
        <dbReference type="Proteomes" id="UP000016930"/>
    </source>
</evidence>
<proteinExistence type="predicted"/>